<dbReference type="Gene3D" id="1.10.20.60">
    <property type="entry name" value="Glu-tRNAGln amidotransferase C subunit, N-terminal domain"/>
    <property type="match status" value="1"/>
</dbReference>
<evidence type="ECO:0000313" key="8">
    <source>
        <dbReference type="Proteomes" id="UP000503399"/>
    </source>
</evidence>
<dbReference type="KEGG" id="hfv:R50_1745"/>
<protein>
    <recommendedName>
        <fullName evidence="6">Aspartyl/glutamyl-tRNA(Asn/Gln) amidotransferase subunit C</fullName>
        <shortName evidence="6">Asp/Glu-ADT subunit C</shortName>
        <ecNumber evidence="6">6.3.5.-</ecNumber>
    </recommendedName>
</protein>
<dbReference type="GO" id="GO:0016740">
    <property type="term" value="F:transferase activity"/>
    <property type="evidence" value="ECO:0007669"/>
    <property type="project" value="UniProtKB-KW"/>
</dbReference>
<dbReference type="NCBIfam" id="TIGR00135">
    <property type="entry name" value="gatC"/>
    <property type="match status" value="1"/>
</dbReference>
<dbReference type="AlphaFoldDB" id="A0A6F8ZHI4"/>
<evidence type="ECO:0000256" key="1">
    <source>
        <dbReference type="ARBA" id="ARBA00010757"/>
    </source>
</evidence>
<dbReference type="GO" id="GO:0006450">
    <property type="term" value="P:regulation of translational fidelity"/>
    <property type="evidence" value="ECO:0007669"/>
    <property type="project" value="InterPro"/>
</dbReference>
<comment type="catalytic activity">
    <reaction evidence="5 6">
        <text>L-glutamyl-tRNA(Gln) + L-glutamine + ATP + H2O = L-glutaminyl-tRNA(Gln) + L-glutamate + ADP + phosphate + H(+)</text>
        <dbReference type="Rhea" id="RHEA:17521"/>
        <dbReference type="Rhea" id="RHEA-COMP:9681"/>
        <dbReference type="Rhea" id="RHEA-COMP:9684"/>
        <dbReference type="ChEBI" id="CHEBI:15377"/>
        <dbReference type="ChEBI" id="CHEBI:15378"/>
        <dbReference type="ChEBI" id="CHEBI:29985"/>
        <dbReference type="ChEBI" id="CHEBI:30616"/>
        <dbReference type="ChEBI" id="CHEBI:43474"/>
        <dbReference type="ChEBI" id="CHEBI:58359"/>
        <dbReference type="ChEBI" id="CHEBI:78520"/>
        <dbReference type="ChEBI" id="CHEBI:78521"/>
        <dbReference type="ChEBI" id="CHEBI:456216"/>
    </reaction>
</comment>
<gene>
    <name evidence="6 7" type="primary">gatC</name>
    <name evidence="7" type="ORF">R50_1745</name>
</gene>
<dbReference type="SUPFAM" id="SSF141000">
    <property type="entry name" value="Glu-tRNAGln amidotransferase C subunit"/>
    <property type="match status" value="1"/>
</dbReference>
<dbReference type="GO" id="GO:0005524">
    <property type="term" value="F:ATP binding"/>
    <property type="evidence" value="ECO:0007669"/>
    <property type="project" value="UniProtKB-KW"/>
</dbReference>
<dbReference type="GO" id="GO:0070681">
    <property type="term" value="P:glutaminyl-tRNAGln biosynthesis via transamidation"/>
    <property type="evidence" value="ECO:0007669"/>
    <property type="project" value="TreeGrafter"/>
</dbReference>
<evidence type="ECO:0000256" key="6">
    <source>
        <dbReference type="HAMAP-Rule" id="MF_00122"/>
    </source>
</evidence>
<dbReference type="EC" id="6.3.5.-" evidence="6"/>
<comment type="similarity">
    <text evidence="1 6">Belongs to the GatC family.</text>
</comment>
<evidence type="ECO:0000313" key="7">
    <source>
        <dbReference type="EMBL" id="CAB1129246.1"/>
    </source>
</evidence>
<keyword evidence="6" id="KW-0648">Protein biosynthesis</keyword>
<evidence type="ECO:0000256" key="4">
    <source>
        <dbReference type="ARBA" id="ARBA00047380"/>
    </source>
</evidence>
<evidence type="ECO:0000256" key="3">
    <source>
        <dbReference type="ARBA" id="ARBA00024799"/>
    </source>
</evidence>
<comment type="catalytic activity">
    <reaction evidence="4 6">
        <text>L-aspartyl-tRNA(Asn) + L-glutamine + ATP + H2O = L-asparaginyl-tRNA(Asn) + L-glutamate + ADP + phosphate + 2 H(+)</text>
        <dbReference type="Rhea" id="RHEA:14513"/>
        <dbReference type="Rhea" id="RHEA-COMP:9674"/>
        <dbReference type="Rhea" id="RHEA-COMP:9677"/>
        <dbReference type="ChEBI" id="CHEBI:15377"/>
        <dbReference type="ChEBI" id="CHEBI:15378"/>
        <dbReference type="ChEBI" id="CHEBI:29985"/>
        <dbReference type="ChEBI" id="CHEBI:30616"/>
        <dbReference type="ChEBI" id="CHEBI:43474"/>
        <dbReference type="ChEBI" id="CHEBI:58359"/>
        <dbReference type="ChEBI" id="CHEBI:78515"/>
        <dbReference type="ChEBI" id="CHEBI:78516"/>
        <dbReference type="ChEBI" id="CHEBI:456216"/>
    </reaction>
</comment>
<keyword evidence="8" id="KW-1185">Reference proteome</keyword>
<comment type="subunit">
    <text evidence="2 6">Heterotrimer of A, B and C subunits.</text>
</comment>
<dbReference type="PANTHER" id="PTHR15004:SF0">
    <property type="entry name" value="GLUTAMYL-TRNA(GLN) AMIDOTRANSFERASE SUBUNIT C, MITOCHONDRIAL"/>
    <property type="match status" value="1"/>
</dbReference>
<dbReference type="InterPro" id="IPR003837">
    <property type="entry name" value="GatC"/>
</dbReference>
<dbReference type="EMBL" id="LR778114">
    <property type="protein sequence ID" value="CAB1129246.1"/>
    <property type="molecule type" value="Genomic_DNA"/>
</dbReference>
<keyword evidence="6" id="KW-0547">Nucleotide-binding</keyword>
<reference evidence="7 8" key="1">
    <citation type="submission" date="2020-02" db="EMBL/GenBank/DDBJ databases">
        <authorList>
            <person name="Hogendoorn C."/>
        </authorList>
    </citation>
    <scope>NUCLEOTIDE SEQUENCE [LARGE SCALE GENOMIC DNA]</scope>
    <source>
        <strain evidence="7">R501</strain>
    </source>
</reference>
<dbReference type="Pfam" id="PF02686">
    <property type="entry name" value="GatC"/>
    <property type="match status" value="1"/>
</dbReference>
<dbReference type="PANTHER" id="PTHR15004">
    <property type="entry name" value="GLUTAMYL-TRNA(GLN) AMIDOTRANSFERASE SUBUNIT C, MITOCHONDRIAL"/>
    <property type="match status" value="1"/>
</dbReference>
<dbReference type="InterPro" id="IPR036113">
    <property type="entry name" value="Asp/Glu-ADT_sf_sub_c"/>
</dbReference>
<evidence type="ECO:0000256" key="2">
    <source>
        <dbReference type="ARBA" id="ARBA00011123"/>
    </source>
</evidence>
<proteinExistence type="inferred from homology"/>
<sequence>MGDDAEMALSNEEVRYVARLARLALAEDRLEEMGRQLNAVLGYVEQLNRLDTRGVEPTWHVLPVHNVWRADVVEPSLPREQALAAAPRVQDGMFRVPRIVEGEEA</sequence>
<keyword evidence="6 7" id="KW-0436">Ligase</keyword>
<organism evidence="7 8">
    <name type="scientific">Candidatus Hydrogenisulfobacillus filiaventi</name>
    <dbReference type="NCBI Taxonomy" id="2707344"/>
    <lineage>
        <taxon>Bacteria</taxon>
        <taxon>Bacillati</taxon>
        <taxon>Bacillota</taxon>
        <taxon>Clostridia</taxon>
        <taxon>Eubacteriales</taxon>
        <taxon>Clostridiales Family XVII. Incertae Sedis</taxon>
        <taxon>Candidatus Hydrogenisulfobacillus</taxon>
    </lineage>
</organism>
<keyword evidence="7" id="KW-0808">Transferase</keyword>
<keyword evidence="6" id="KW-0067">ATP-binding</keyword>
<evidence type="ECO:0000256" key="5">
    <source>
        <dbReference type="ARBA" id="ARBA00047913"/>
    </source>
</evidence>
<accession>A0A6F8ZHI4</accession>
<name>A0A6F8ZHI4_9FIRM</name>
<dbReference type="GO" id="GO:0006412">
    <property type="term" value="P:translation"/>
    <property type="evidence" value="ECO:0007669"/>
    <property type="project" value="UniProtKB-UniRule"/>
</dbReference>
<comment type="function">
    <text evidence="3 6">Allows the formation of correctly charged Asn-tRNA(Asn) or Gln-tRNA(Gln) through the transamidation of misacylated Asp-tRNA(Asn) or Glu-tRNA(Gln) in organisms which lack either or both of asparaginyl-tRNA or glutaminyl-tRNA synthetases. The reaction takes place in the presence of glutamine and ATP through an activated phospho-Asp-tRNA(Asn) or phospho-Glu-tRNA(Gln).</text>
</comment>
<dbReference type="GO" id="GO:0050567">
    <property type="term" value="F:glutaminyl-tRNA synthase (glutamine-hydrolyzing) activity"/>
    <property type="evidence" value="ECO:0007669"/>
    <property type="project" value="UniProtKB-UniRule"/>
</dbReference>
<dbReference type="Proteomes" id="UP000503399">
    <property type="component" value="Chromosome"/>
</dbReference>
<dbReference type="HAMAP" id="MF_00122">
    <property type="entry name" value="GatC"/>
    <property type="match status" value="1"/>
</dbReference>